<keyword evidence="2" id="KW-0328">Glycosyltransferase</keyword>
<gene>
    <name evidence="2" type="ORF">CINCED_3A001065</name>
</gene>
<dbReference type="AlphaFoldDB" id="A0A5E4MF25"/>
<dbReference type="SUPFAM" id="SSF54913">
    <property type="entry name" value="GlnB-like"/>
    <property type="match status" value="1"/>
</dbReference>
<keyword evidence="3" id="KW-1185">Reference proteome</keyword>
<dbReference type="PANTHER" id="PTHR23419">
    <property type="entry name" value="DIVALENT CATION TOLERANCE CUTA-RELATED"/>
    <property type="match status" value="1"/>
</dbReference>
<dbReference type="InterPro" id="IPR004323">
    <property type="entry name" value="Ion_tolerance_CutA"/>
</dbReference>
<evidence type="ECO:0000313" key="3">
    <source>
        <dbReference type="Proteomes" id="UP000325440"/>
    </source>
</evidence>
<dbReference type="GO" id="GO:0016757">
    <property type="term" value="F:glycosyltransferase activity"/>
    <property type="evidence" value="ECO:0007669"/>
    <property type="project" value="UniProtKB-KW"/>
</dbReference>
<comment type="similarity">
    <text evidence="1">Belongs to the CutA family.</text>
</comment>
<accession>A0A5E4MF25</accession>
<reference evidence="2 3" key="1">
    <citation type="submission" date="2019-08" db="EMBL/GenBank/DDBJ databases">
        <authorList>
            <person name="Alioto T."/>
            <person name="Alioto T."/>
            <person name="Gomez Garrido J."/>
        </authorList>
    </citation>
    <scope>NUCLEOTIDE SEQUENCE [LARGE SCALE GENOMIC DNA]</scope>
</reference>
<sequence length="121" mass="13726">MYRSGLHSIVYITAPSIKIAKELAHDIIQKDLAACVNLLPNITSIYKWNGQIQEASESLMMIKTRTSRIEELTNFVKVHHPYEVCEVISTKIENGNIPYLNWISESVPEVPSILEENEPST</sequence>
<evidence type="ECO:0000313" key="2">
    <source>
        <dbReference type="EMBL" id="VVC30805.1"/>
    </source>
</evidence>
<protein>
    <submittedName>
        <fullName evidence="2">Divalent ion tolerance protein, CutA,Nitrogen regulatory protein PII/ATP phosphoribosyltransferase, C</fullName>
    </submittedName>
</protein>
<dbReference type="Pfam" id="PF03091">
    <property type="entry name" value="CutA1"/>
    <property type="match status" value="1"/>
</dbReference>
<dbReference type="InterPro" id="IPR011322">
    <property type="entry name" value="N-reg_PII-like_a/b"/>
</dbReference>
<dbReference type="Gene3D" id="3.30.70.120">
    <property type="match status" value="1"/>
</dbReference>
<dbReference type="GO" id="GO:0005507">
    <property type="term" value="F:copper ion binding"/>
    <property type="evidence" value="ECO:0007669"/>
    <property type="project" value="TreeGrafter"/>
</dbReference>
<dbReference type="Proteomes" id="UP000325440">
    <property type="component" value="Unassembled WGS sequence"/>
</dbReference>
<proteinExistence type="inferred from homology"/>
<dbReference type="InterPro" id="IPR015867">
    <property type="entry name" value="N-reg_PII/ATP_PRibTrfase_C"/>
</dbReference>
<name>A0A5E4MF25_9HEMI</name>
<dbReference type="OrthoDB" id="2017693at2759"/>
<dbReference type="PANTHER" id="PTHR23419:SF8">
    <property type="entry name" value="FI09726P"/>
    <property type="match status" value="1"/>
</dbReference>
<keyword evidence="2" id="KW-0808">Transferase</keyword>
<evidence type="ECO:0000256" key="1">
    <source>
        <dbReference type="ARBA" id="ARBA00010169"/>
    </source>
</evidence>
<organism evidence="2 3">
    <name type="scientific">Cinara cedri</name>
    <dbReference type="NCBI Taxonomy" id="506608"/>
    <lineage>
        <taxon>Eukaryota</taxon>
        <taxon>Metazoa</taxon>
        <taxon>Ecdysozoa</taxon>
        <taxon>Arthropoda</taxon>
        <taxon>Hexapoda</taxon>
        <taxon>Insecta</taxon>
        <taxon>Pterygota</taxon>
        <taxon>Neoptera</taxon>
        <taxon>Paraneoptera</taxon>
        <taxon>Hemiptera</taxon>
        <taxon>Sternorrhyncha</taxon>
        <taxon>Aphidomorpha</taxon>
        <taxon>Aphidoidea</taxon>
        <taxon>Aphididae</taxon>
        <taxon>Lachninae</taxon>
        <taxon>Cinara</taxon>
    </lineage>
</organism>
<dbReference type="GO" id="GO:0010038">
    <property type="term" value="P:response to metal ion"/>
    <property type="evidence" value="ECO:0007669"/>
    <property type="project" value="InterPro"/>
</dbReference>
<dbReference type="EMBL" id="CABPRJ010000539">
    <property type="protein sequence ID" value="VVC30805.1"/>
    <property type="molecule type" value="Genomic_DNA"/>
</dbReference>